<dbReference type="PANTHER" id="PTHR30036:SF1">
    <property type="entry name" value="D-XYLOSE-BINDING PERIPLASMIC PROTEIN"/>
    <property type="match status" value="1"/>
</dbReference>
<protein>
    <submittedName>
        <fullName evidence="5">D-xylose ABC transporter substrate-binding protein</fullName>
    </submittedName>
</protein>
<dbReference type="Proteomes" id="UP001649230">
    <property type="component" value="Chromosome"/>
</dbReference>
<dbReference type="PANTHER" id="PTHR30036">
    <property type="entry name" value="D-XYLOSE-BINDING PERIPLASMIC PROTEIN"/>
    <property type="match status" value="1"/>
</dbReference>
<feature type="domain" description="Periplasmic binding protein" evidence="4">
    <location>
        <begin position="62"/>
        <end position="318"/>
    </location>
</feature>
<dbReference type="CDD" id="cd19991">
    <property type="entry name" value="PBP1_ABC_xylose_binding"/>
    <property type="match status" value="1"/>
</dbReference>
<evidence type="ECO:0000313" key="5">
    <source>
        <dbReference type="EMBL" id="UJF36059.1"/>
    </source>
</evidence>
<feature type="chain" id="PRO_5047232972" evidence="3">
    <location>
        <begin position="25"/>
        <end position="375"/>
    </location>
</feature>
<dbReference type="InterPro" id="IPR013456">
    <property type="entry name" value="XylF"/>
</dbReference>
<feature type="signal peptide" evidence="3">
    <location>
        <begin position="1"/>
        <end position="24"/>
    </location>
</feature>
<proteinExistence type="predicted"/>
<evidence type="ECO:0000256" key="1">
    <source>
        <dbReference type="ARBA" id="ARBA00004196"/>
    </source>
</evidence>
<dbReference type="SUPFAM" id="SSF53822">
    <property type="entry name" value="Periplasmic binding protein-like I"/>
    <property type="match status" value="1"/>
</dbReference>
<dbReference type="Pfam" id="PF13407">
    <property type="entry name" value="Peripla_BP_4"/>
    <property type="match status" value="1"/>
</dbReference>
<dbReference type="InterPro" id="IPR025997">
    <property type="entry name" value="SBP_2_dom"/>
</dbReference>
<accession>A0ABY3SPZ8</accession>
<comment type="subcellular location">
    <subcellularLocation>
        <location evidence="1">Cell envelope</location>
    </subcellularLocation>
</comment>
<dbReference type="Gene3D" id="3.40.50.2300">
    <property type="match status" value="2"/>
</dbReference>
<dbReference type="EMBL" id="CP090978">
    <property type="protein sequence ID" value="UJF36059.1"/>
    <property type="molecule type" value="Genomic_DNA"/>
</dbReference>
<name>A0ABY3SPZ8_9BACL</name>
<sequence length="375" mass="40703">MKVRYVVKGVIGWMAVLALCGSSASLDEQVWLASSGKPMKQVGSSGSEQRASLQPDKKWVIGLSIDTLLEERWQRDRDLFKAAVEKLGAQVEVQAANGDDAKQLSQAEYLISHKVDVLVVVPHNAEISAAIVEMAHKAGIKVISYDRLITNSDVDLYVSFDNEKAGELQAKAMVALAPKGNYVLIEGADTDNNAHMFKQGQMNILKPLVNKGDIKIVFDQFTKEWKPVNALANMELALKANHNQIDAVVAANDATAGGVIQALAEQNMDGKIPVSGQDAELAGAQRIVEGTQTMTVYKPIEKLAETAASLAVRMAQGEVIYADRKVNNKKIDVPSILLEPIAVDQTNIDATIIADGFHQRADVYRNAAESKNKTK</sequence>
<dbReference type="InterPro" id="IPR028082">
    <property type="entry name" value="Peripla_BP_I"/>
</dbReference>
<evidence type="ECO:0000259" key="4">
    <source>
        <dbReference type="Pfam" id="PF13407"/>
    </source>
</evidence>
<evidence type="ECO:0000256" key="2">
    <source>
        <dbReference type="ARBA" id="ARBA00022729"/>
    </source>
</evidence>
<gene>
    <name evidence="5" type="primary">xylF</name>
    <name evidence="5" type="ORF">L0M14_13865</name>
</gene>
<dbReference type="NCBIfam" id="TIGR02634">
    <property type="entry name" value="xylF"/>
    <property type="match status" value="1"/>
</dbReference>
<evidence type="ECO:0000256" key="3">
    <source>
        <dbReference type="SAM" id="SignalP"/>
    </source>
</evidence>
<evidence type="ECO:0000313" key="6">
    <source>
        <dbReference type="Proteomes" id="UP001649230"/>
    </source>
</evidence>
<organism evidence="5 6">
    <name type="scientific">Paenibacillus hexagrammi</name>
    <dbReference type="NCBI Taxonomy" id="2908839"/>
    <lineage>
        <taxon>Bacteria</taxon>
        <taxon>Bacillati</taxon>
        <taxon>Bacillota</taxon>
        <taxon>Bacilli</taxon>
        <taxon>Bacillales</taxon>
        <taxon>Paenibacillaceae</taxon>
        <taxon>Paenibacillus</taxon>
    </lineage>
</organism>
<dbReference type="InterPro" id="IPR050555">
    <property type="entry name" value="Bact_Solute-Bind_Prot2"/>
</dbReference>
<keyword evidence="6" id="KW-1185">Reference proteome</keyword>
<reference evidence="5 6" key="1">
    <citation type="journal article" date="2024" name="Int. J. Syst. Evol. Microbiol.">
        <title>Paenibacillus hexagrammi sp. nov., a novel bacterium isolated from the gut content of Hexagrammos agrammus.</title>
        <authorList>
            <person name="Jung H.K."/>
            <person name="Kim D.G."/>
            <person name="Zin H."/>
            <person name="Park J."/>
            <person name="Jung H."/>
            <person name="Kim Y.O."/>
            <person name="Kong H.J."/>
            <person name="Kim J.W."/>
            <person name="Kim Y.S."/>
        </authorList>
    </citation>
    <scope>NUCLEOTIDE SEQUENCE [LARGE SCALE GENOMIC DNA]</scope>
    <source>
        <strain evidence="5 6">YPD9-1</strain>
    </source>
</reference>
<dbReference type="RefSeq" id="WP_235122614.1">
    <property type="nucleotide sequence ID" value="NZ_CP090978.1"/>
</dbReference>
<keyword evidence="2 3" id="KW-0732">Signal</keyword>